<dbReference type="InterPro" id="IPR009060">
    <property type="entry name" value="UBA-like_sf"/>
</dbReference>
<feature type="domain" description="UBA" evidence="2">
    <location>
        <begin position="676"/>
        <end position="718"/>
    </location>
</feature>
<feature type="compositionally biased region" description="Polar residues" evidence="1">
    <location>
        <begin position="327"/>
        <end position="336"/>
    </location>
</feature>
<feature type="compositionally biased region" description="Polar residues" evidence="1">
    <location>
        <begin position="512"/>
        <end position="525"/>
    </location>
</feature>
<evidence type="ECO:0000259" key="3">
    <source>
        <dbReference type="PROSITE" id="PS51497"/>
    </source>
</evidence>
<reference evidence="5 6" key="1">
    <citation type="submission" date="2025-05" db="UniProtKB">
        <authorList>
            <consortium name="RefSeq"/>
        </authorList>
    </citation>
    <scope>IDENTIFICATION</scope>
</reference>
<feature type="compositionally biased region" description="Basic and acidic residues" evidence="1">
    <location>
        <begin position="80"/>
        <end position="99"/>
    </location>
</feature>
<feature type="compositionally biased region" description="Polar residues" evidence="1">
    <location>
        <begin position="440"/>
        <end position="457"/>
    </location>
</feature>
<dbReference type="PANTHER" id="PTHR15960:SF5">
    <property type="entry name" value="LD44032P"/>
    <property type="match status" value="1"/>
</dbReference>
<dbReference type="RefSeq" id="XP_012942273.1">
    <property type="nucleotide sequence ID" value="XM_013086819.2"/>
</dbReference>
<dbReference type="Gene3D" id="1.20.120.1920">
    <property type="entry name" value="UBAP1 SOUBA domain"/>
    <property type="match status" value="1"/>
</dbReference>
<feature type="compositionally biased region" description="Pro residues" evidence="1">
    <location>
        <begin position="575"/>
        <end position="585"/>
    </location>
</feature>
<evidence type="ECO:0000313" key="6">
    <source>
        <dbReference type="RefSeq" id="XP_012942273.1"/>
    </source>
</evidence>
<dbReference type="InterPro" id="IPR042575">
    <property type="entry name" value="UBAP1_C"/>
</dbReference>
<evidence type="ECO:0000313" key="5">
    <source>
        <dbReference type="RefSeq" id="XP_005106097.1"/>
    </source>
</evidence>
<organism evidence="4 5">
    <name type="scientific">Aplysia californica</name>
    <name type="common">California sea hare</name>
    <dbReference type="NCBI Taxonomy" id="6500"/>
    <lineage>
        <taxon>Eukaryota</taxon>
        <taxon>Metazoa</taxon>
        <taxon>Spiralia</taxon>
        <taxon>Lophotrochozoa</taxon>
        <taxon>Mollusca</taxon>
        <taxon>Gastropoda</taxon>
        <taxon>Heterobranchia</taxon>
        <taxon>Euthyneura</taxon>
        <taxon>Tectipleura</taxon>
        <taxon>Aplysiida</taxon>
        <taxon>Aplysioidea</taxon>
        <taxon>Aplysiidae</taxon>
        <taxon>Aplysia</taxon>
    </lineage>
</organism>
<feature type="region of interest" description="Disordered" evidence="1">
    <location>
        <begin position="327"/>
        <end position="410"/>
    </location>
</feature>
<feature type="region of interest" description="Disordered" evidence="1">
    <location>
        <begin position="440"/>
        <end position="605"/>
    </location>
</feature>
<sequence length="718" mass="78044">MDDRLYGTLGRHGLASSNSYLDGVPFKIGQNFKQPAKTVAPPELSRTNSQRVLNVEYTFETEEAVLAWAKARDEALQKAAKEQAEKAEQAEQEQKRLEAEAVAAASSSQKQTDGAISKEDSNASVYDVPKSTPVSGIERARPRVPPKPPVAAPRTMSEPGMILKPIPIQATAASKSHSSNVMNDGQSADNSEFDVSMFEQEADPFENLELQTINDMEELKVLLDSSKPIPAPRKNSSVSRQQSANTEVSEAPPATCDNVDGTESIYDVATVVKENKWVTFDNEENIHNCSSKNEDLKSQSFKDELVAREDGEYVEITDFKQQTSKNHTVNGVNKNVTLPGESDSVEASLGGKLPPNLASSKLYKPVLPPIPGPHRLNGNCDNPKSSAEQNSSFLSNSFMPQPSQSLNPFLQGAAESKNPFATNNPADSGVKNPFAATSASLNQTPTQGQIVGPSKSSGRPLRTPPPVPSKPDVSNRPGSDSFRMWSSVGPSLAASLDDSSVRSPAPMKNPYSRHSVSTTDLQTSGRESDLFRKSPALDPLPSSSPRSGQVHLTKDGCSFKSFDSDESKPLNKMRPLPPPPSPSPKPEVYKESQLPTSPPVGLTDPYHSLSREAQAFTDSLTSMGFLKARVARAVQKFGQDQKEVLDHLFAVDKLVAMKYAPVLVESTLYTLKNDVEKAENFLKMLDQFEELGFKRESIQEALVTADMDREKALDLLTG</sequence>
<dbReference type="InterPro" id="IPR023340">
    <property type="entry name" value="UMA"/>
</dbReference>
<feature type="region of interest" description="Disordered" evidence="1">
    <location>
        <begin position="415"/>
        <end position="434"/>
    </location>
</feature>
<evidence type="ECO:0000313" key="4">
    <source>
        <dbReference type="Proteomes" id="UP000694888"/>
    </source>
</evidence>
<feature type="domain" description="UMA" evidence="3">
    <location>
        <begin position="21"/>
        <end position="66"/>
    </location>
</feature>
<dbReference type="InterPro" id="IPR038870">
    <property type="entry name" value="UBAP1"/>
</dbReference>
<dbReference type="Proteomes" id="UP000694888">
    <property type="component" value="Unplaced"/>
</dbReference>
<keyword evidence="4" id="KW-1185">Reference proteome</keyword>
<proteinExistence type="predicted"/>
<dbReference type="GeneID" id="101855970"/>
<accession>A0ABM0K0U0</accession>
<feature type="compositionally biased region" description="Low complexity" evidence="1">
    <location>
        <begin position="534"/>
        <end position="547"/>
    </location>
</feature>
<feature type="region of interest" description="Disordered" evidence="1">
    <location>
        <begin position="225"/>
        <end position="256"/>
    </location>
</feature>
<feature type="compositionally biased region" description="Polar residues" evidence="1">
    <location>
        <begin position="234"/>
        <end position="248"/>
    </location>
</feature>
<protein>
    <submittedName>
        <fullName evidence="5 6">Ubiquitin-associated protein 1 isoform X1</fullName>
    </submittedName>
</protein>
<name>A0ABM0K0U0_APLCA</name>
<feature type="compositionally biased region" description="Polar residues" evidence="1">
    <location>
        <begin position="379"/>
        <end position="408"/>
    </location>
</feature>
<dbReference type="CDD" id="cd14316">
    <property type="entry name" value="UBA2_UBAP1_like"/>
    <property type="match status" value="1"/>
</dbReference>
<dbReference type="InterPro" id="IPR015940">
    <property type="entry name" value="UBA"/>
</dbReference>
<dbReference type="SUPFAM" id="SSF46934">
    <property type="entry name" value="UBA-like"/>
    <property type="match status" value="1"/>
</dbReference>
<gene>
    <name evidence="5 6" type="primary">LOC101855970</name>
</gene>
<evidence type="ECO:0000259" key="2">
    <source>
        <dbReference type="PROSITE" id="PS50030"/>
    </source>
</evidence>
<dbReference type="RefSeq" id="XP_005106097.1">
    <property type="nucleotide sequence ID" value="XM_005106040.3"/>
</dbReference>
<evidence type="ECO:0000256" key="1">
    <source>
        <dbReference type="SAM" id="MobiDB-lite"/>
    </source>
</evidence>
<dbReference type="PANTHER" id="PTHR15960">
    <property type="entry name" value="LD44032P"/>
    <property type="match status" value="1"/>
</dbReference>
<dbReference type="PROSITE" id="PS51497">
    <property type="entry name" value="UMA"/>
    <property type="match status" value="1"/>
</dbReference>
<feature type="region of interest" description="Disordered" evidence="1">
    <location>
        <begin position="80"/>
        <end position="157"/>
    </location>
</feature>
<dbReference type="PROSITE" id="PS50030">
    <property type="entry name" value="UBA"/>
    <property type="match status" value="1"/>
</dbReference>